<dbReference type="AlphaFoldDB" id="A0A3E1IXN3"/>
<evidence type="ECO:0000256" key="1">
    <source>
        <dbReference type="ARBA" id="ARBA00004167"/>
    </source>
</evidence>
<evidence type="ECO:0000313" key="7">
    <source>
        <dbReference type="EMBL" id="RFD77741.1"/>
    </source>
</evidence>
<proteinExistence type="inferred from homology"/>
<dbReference type="PANTHER" id="PTHR34478:SF1">
    <property type="entry name" value="PROTEIN LEMA"/>
    <property type="match status" value="1"/>
</dbReference>
<evidence type="ECO:0000256" key="5">
    <source>
        <dbReference type="ARBA" id="ARBA00023136"/>
    </source>
</evidence>
<dbReference type="EMBL" id="LRTT01000001">
    <property type="protein sequence ID" value="RFD77741.1"/>
    <property type="molecule type" value="Genomic_DNA"/>
</dbReference>
<dbReference type="InterPro" id="IPR007156">
    <property type="entry name" value="MamQ_LemA"/>
</dbReference>
<sequence>MSDIMDSIMDYKTILIVIAAVLVVAIGWFIGTLNRLRKYRVIIEESQKNVDIALAKRYDTICQMLKVAQSFAKYEKTTLVDLVSLREGLNSADSSEAMKNQNHAIGKIYALAEAYPELKSSEQFLNLQEEVNDENEQLAAAKRIVNSNISTLNQNIVTFPVSLIARLSGIKQMAFLDEDDLSNKKNIDSILS</sequence>
<gene>
    <name evidence="7" type="ORF">AXE73_03940</name>
</gene>
<keyword evidence="5 6" id="KW-0472">Membrane</keyword>
<dbReference type="RefSeq" id="WP_116689636.1">
    <property type="nucleotide sequence ID" value="NZ_LRTT01000001.1"/>
</dbReference>
<evidence type="ECO:0000256" key="2">
    <source>
        <dbReference type="ARBA" id="ARBA00008854"/>
    </source>
</evidence>
<dbReference type="PANTHER" id="PTHR34478">
    <property type="entry name" value="PROTEIN LEMA"/>
    <property type="match status" value="1"/>
</dbReference>
<keyword evidence="4 6" id="KW-1133">Transmembrane helix</keyword>
<evidence type="ECO:0000313" key="8">
    <source>
        <dbReference type="Proteomes" id="UP000258533"/>
    </source>
</evidence>
<organism evidence="7 8">
    <name type="scientific">Gardnerella vaginalis</name>
    <dbReference type="NCBI Taxonomy" id="2702"/>
    <lineage>
        <taxon>Bacteria</taxon>
        <taxon>Bacillati</taxon>
        <taxon>Actinomycetota</taxon>
        <taxon>Actinomycetes</taxon>
        <taxon>Bifidobacteriales</taxon>
        <taxon>Bifidobacteriaceae</taxon>
        <taxon>Gardnerella</taxon>
    </lineage>
</organism>
<reference evidence="7 8" key="1">
    <citation type="submission" date="2016-02" db="EMBL/GenBank/DDBJ databases">
        <title>Gardnerella vaginalis Subgroups Defined by cpn60 Sequencing and Sialidase Activity in Isolates from Canada, Belgium and Kenya.</title>
        <authorList>
            <person name="Schellenberg J."/>
            <person name="Paramel Jayaprakash T."/>
            <person name="Withana Gamage N."/>
            <person name="Patterson M.H."/>
            <person name="Vaneechoutte M."/>
            <person name="Hill J.E."/>
        </authorList>
    </citation>
    <scope>NUCLEOTIDE SEQUENCE [LARGE SCALE GENOMIC DNA]</scope>
    <source>
        <strain evidence="7 8">N144</strain>
    </source>
</reference>
<dbReference type="Gene3D" id="1.20.1440.20">
    <property type="entry name" value="LemA-like domain"/>
    <property type="match status" value="1"/>
</dbReference>
<name>A0A3E1IXN3_GARVA</name>
<protein>
    <submittedName>
        <fullName evidence="7">LemA family protein</fullName>
    </submittedName>
</protein>
<dbReference type="GO" id="GO:0016020">
    <property type="term" value="C:membrane"/>
    <property type="evidence" value="ECO:0007669"/>
    <property type="project" value="UniProtKB-SubCell"/>
</dbReference>
<dbReference type="Proteomes" id="UP000258533">
    <property type="component" value="Unassembled WGS sequence"/>
</dbReference>
<dbReference type="SUPFAM" id="SSF140478">
    <property type="entry name" value="LemA-like"/>
    <property type="match status" value="1"/>
</dbReference>
<evidence type="ECO:0000256" key="4">
    <source>
        <dbReference type="ARBA" id="ARBA00022989"/>
    </source>
</evidence>
<evidence type="ECO:0000256" key="6">
    <source>
        <dbReference type="SAM" id="Phobius"/>
    </source>
</evidence>
<comment type="caution">
    <text evidence="7">The sequence shown here is derived from an EMBL/GenBank/DDBJ whole genome shotgun (WGS) entry which is preliminary data.</text>
</comment>
<dbReference type="Pfam" id="PF04011">
    <property type="entry name" value="LemA"/>
    <property type="match status" value="1"/>
</dbReference>
<dbReference type="InterPro" id="IPR023353">
    <property type="entry name" value="LemA-like_dom_sf"/>
</dbReference>
<feature type="transmembrane region" description="Helical" evidence="6">
    <location>
        <begin position="12"/>
        <end position="30"/>
    </location>
</feature>
<comment type="similarity">
    <text evidence="2">Belongs to the LemA family.</text>
</comment>
<comment type="subcellular location">
    <subcellularLocation>
        <location evidence="1">Membrane</location>
        <topology evidence="1">Single-pass membrane protein</topology>
    </subcellularLocation>
</comment>
<keyword evidence="3 6" id="KW-0812">Transmembrane</keyword>
<evidence type="ECO:0000256" key="3">
    <source>
        <dbReference type="ARBA" id="ARBA00022692"/>
    </source>
</evidence>
<accession>A0A3E1IXN3</accession>